<geneLocation type="plasmid" evidence="1">
    <name>pBS72</name>
</geneLocation>
<reference evidence="1" key="4">
    <citation type="journal article" date="2006" name="Microbiology">
        <title>The replicative polymerases PolC and DnaE are required for theta replication of the Bacillus subtilis plasmid pBS72.</title>
        <authorList>
            <person name="Titok M."/>
            <person name="Suski C."/>
            <person name="Dalmais B."/>
            <person name="Ehrlich S.D."/>
            <person name="Janniere L."/>
        </authorList>
    </citation>
    <scope>NUCLEOTIDE SEQUENCE</scope>
    <source>
        <strain evidence="1">72</strain>
        <plasmid evidence="1">pBS72</plasmid>
    </source>
</reference>
<gene>
    <name evidence="1" type="ORF">pBS72_1310</name>
</gene>
<keyword evidence="1" id="KW-0614">Plasmid</keyword>
<reference evidence="1" key="3">
    <citation type="journal article" date="2004" name="Mol. Biol. (Mosk.)">
        <title>The replication system of plasmids from Bacillus subtilis environmental isolates.</title>
        <authorList>
            <person name="Lagodich A.V."/>
            <person name="Shtaniuk Iu.V."/>
            <person name="Prozorov A.A."/>
            <person name="Titok M.A."/>
        </authorList>
    </citation>
    <scope>NUCLEOTIDE SEQUENCE</scope>
    <source>
        <strain evidence="1">72</strain>
        <plasmid evidence="1">pBS72</plasmid>
    </source>
</reference>
<protein>
    <submittedName>
        <fullName evidence="1">Uncharacterized protein</fullName>
    </submittedName>
</protein>
<reference evidence="1" key="1">
    <citation type="journal article" date="2002" name="Mikrobiologiia">
        <title>Soil strain of Bacillus subtilis harboring a large plasmid that mediates high-frequency conjugal mobilization.</title>
        <authorList>
            <person name="Lotareva O.V."/>
            <person name="Poluektova E.U."/>
            <person name="Titok M.A."/>
            <person name="Prozorov A.A."/>
        </authorList>
    </citation>
    <scope>NUCLEOTIDE SEQUENCE</scope>
    <source>
        <strain evidence="1">72</strain>
        <plasmid evidence="1">pBS72</plasmid>
    </source>
</reference>
<reference evidence="1" key="2">
    <citation type="journal article" date="2003" name="Plasmid">
        <title>Bacillus subtilis soil isolates: plasmid replicon analysis and construction of a new theta-replicating vector.</title>
        <authorList>
            <person name="Titok M.A."/>
            <person name="Chapuis J."/>
            <person name="Selezneva Y.V."/>
            <person name="Lagodich A.V."/>
            <person name="Prokulevich V.A."/>
            <person name="Ehrlich S.D."/>
            <person name="Janniere L."/>
        </authorList>
    </citation>
    <scope>NUCLEOTIDE SEQUENCE</scope>
    <source>
        <strain evidence="1">72</strain>
        <plasmid evidence="1">pBS72</plasmid>
    </source>
</reference>
<sequence>MKNKLIVCAVLTISFVGIAGVSFAHLNHSTYKMADRAAT</sequence>
<proteinExistence type="predicted"/>
<accession>A0A1J0AKZ7</accession>
<organism evidence="1">
    <name type="scientific">Bacillus subtilis</name>
    <dbReference type="NCBI Taxonomy" id="1423"/>
    <lineage>
        <taxon>Bacteria</taxon>
        <taxon>Bacillati</taxon>
        <taxon>Bacillota</taxon>
        <taxon>Bacilli</taxon>
        <taxon>Bacillales</taxon>
        <taxon>Bacillaceae</taxon>
        <taxon>Bacillus</taxon>
    </lineage>
</organism>
<evidence type="ECO:0000313" key="1">
    <source>
        <dbReference type="EMBL" id="APB62400.1"/>
    </source>
</evidence>
<dbReference type="EMBL" id="KX711616">
    <property type="protein sequence ID" value="APB62400.1"/>
    <property type="molecule type" value="Genomic_DNA"/>
</dbReference>
<dbReference type="AlphaFoldDB" id="A0A1J0AKZ7"/>
<reference evidence="1" key="5">
    <citation type="submission" date="2016-08" db="EMBL/GenBank/DDBJ databases">
        <authorList>
            <person name="Satsunkevich N.E."/>
            <person name="Valentovich L.N."/>
            <person name="Kolomiets E.I."/>
            <person name="Titok M.A."/>
        </authorList>
    </citation>
    <scope>NUCLEOTIDE SEQUENCE</scope>
    <source>
        <strain evidence="1">72</strain>
        <plasmid evidence="1">pBS72</plasmid>
    </source>
</reference>
<name>A0A1J0AKZ7_BACIU</name>